<evidence type="ECO:0000313" key="2">
    <source>
        <dbReference type="Proteomes" id="UP000499080"/>
    </source>
</evidence>
<sequence length="106" mass="11993">MVRIHNEGVREPVPDTTQCPYGLCKRLSSGASLSEVSAWNSPAACYPERLFEANTDQMFSFLYCFITLVVKYKSKALRLIGMIHNHYSQLIRVCDILPFGSDFGKL</sequence>
<organism evidence="1 2">
    <name type="scientific">Araneus ventricosus</name>
    <name type="common">Orbweaver spider</name>
    <name type="synonym">Epeira ventricosa</name>
    <dbReference type="NCBI Taxonomy" id="182803"/>
    <lineage>
        <taxon>Eukaryota</taxon>
        <taxon>Metazoa</taxon>
        <taxon>Ecdysozoa</taxon>
        <taxon>Arthropoda</taxon>
        <taxon>Chelicerata</taxon>
        <taxon>Arachnida</taxon>
        <taxon>Araneae</taxon>
        <taxon>Araneomorphae</taxon>
        <taxon>Entelegynae</taxon>
        <taxon>Araneoidea</taxon>
        <taxon>Araneidae</taxon>
        <taxon>Araneus</taxon>
    </lineage>
</organism>
<protein>
    <submittedName>
        <fullName evidence="1">Uncharacterized protein</fullName>
    </submittedName>
</protein>
<dbReference type="Proteomes" id="UP000499080">
    <property type="component" value="Unassembled WGS sequence"/>
</dbReference>
<comment type="caution">
    <text evidence="1">The sequence shown here is derived from an EMBL/GenBank/DDBJ whole genome shotgun (WGS) entry which is preliminary data.</text>
</comment>
<accession>A0A4Y2RIX4</accession>
<evidence type="ECO:0000313" key="1">
    <source>
        <dbReference type="EMBL" id="GBN75724.1"/>
    </source>
</evidence>
<proteinExistence type="predicted"/>
<reference evidence="1 2" key="1">
    <citation type="journal article" date="2019" name="Sci. Rep.">
        <title>Orb-weaving spider Araneus ventricosus genome elucidates the spidroin gene catalogue.</title>
        <authorList>
            <person name="Kono N."/>
            <person name="Nakamura H."/>
            <person name="Ohtoshi R."/>
            <person name="Moran D.A.P."/>
            <person name="Shinohara A."/>
            <person name="Yoshida Y."/>
            <person name="Fujiwara M."/>
            <person name="Mori M."/>
            <person name="Tomita M."/>
            <person name="Arakawa K."/>
        </authorList>
    </citation>
    <scope>NUCLEOTIDE SEQUENCE [LARGE SCALE GENOMIC DNA]</scope>
</reference>
<dbReference type="EMBL" id="BGPR01017302">
    <property type="protein sequence ID" value="GBN75724.1"/>
    <property type="molecule type" value="Genomic_DNA"/>
</dbReference>
<dbReference type="AlphaFoldDB" id="A0A4Y2RIX4"/>
<name>A0A4Y2RIX4_ARAVE</name>
<gene>
    <name evidence="1" type="ORF">AVEN_8324_1</name>
</gene>
<keyword evidence="2" id="KW-1185">Reference proteome</keyword>